<feature type="compositionally biased region" description="Gly residues" evidence="1">
    <location>
        <begin position="293"/>
        <end position="313"/>
    </location>
</feature>
<feature type="region of interest" description="Disordered" evidence="1">
    <location>
        <begin position="1"/>
        <end position="250"/>
    </location>
</feature>
<feature type="compositionally biased region" description="Basic and acidic residues" evidence="1">
    <location>
        <begin position="51"/>
        <end position="61"/>
    </location>
</feature>
<name>A0A6J4QN98_9ACTN</name>
<feature type="region of interest" description="Disordered" evidence="1">
    <location>
        <begin position="359"/>
        <end position="384"/>
    </location>
</feature>
<feature type="compositionally biased region" description="Basic and acidic residues" evidence="1">
    <location>
        <begin position="81"/>
        <end position="91"/>
    </location>
</feature>
<sequence>MAREWQPGSRQEPASPPHDSSTESVTGPVAVSEPGPAKGPGGTTGWFPEQDFLRRSRRPEDQPVDTEAETRHQPAVTEQEATPRIDPKNEEVDPGSPRPEHGERYTEAPTASGSERSGTDPGEASVDGSPEADEPRELSDGEEGQAAETPPERSRWQRLVNRTTGGGPLSAGRVARERAEQTPPSGNGSPDPALQKDPRHRQDPDLEPGGTMDPSLRMRRIAEQINRGDRDPYTAEKYDDEEEEEAAREGLARGGPLVWLIDHWKVIALPIGALCMVLFVVATVGLPDLGGGEEVASSRGGGSPGDSPAGGGSSEPQGSQTAPLYDSGLSFTYSQNEEGAVKLSAGEGLDWTGRIERVSKQEAPESGATDGGQGDSEGSAAQAAVEVLRLSGPTAAEVGPGYVMDSASENAGQKSTTVFAVEGEGVPDVHATFDLFSGVSGEGPARQSNGTYDVTADSGELIADGTYSDHRTGASGGREVIRTYTEQVPGESGSRQFRVRYEADPGIPVPLLAGWQTPHERPEDLKLKGAA</sequence>
<gene>
    <name evidence="2" type="ORF">AVDCRST_MAG01-01-4460</name>
</gene>
<reference evidence="2" key="1">
    <citation type="submission" date="2020-02" db="EMBL/GenBank/DDBJ databases">
        <authorList>
            <person name="Meier V. D."/>
        </authorList>
    </citation>
    <scope>NUCLEOTIDE SEQUENCE</scope>
    <source>
        <strain evidence="2">AVDCRST_MAG01</strain>
    </source>
</reference>
<dbReference type="AlphaFoldDB" id="A0A6J4QN98"/>
<accession>A0A6J4QN98</accession>
<feature type="region of interest" description="Disordered" evidence="1">
    <location>
        <begin position="293"/>
        <end position="327"/>
    </location>
</feature>
<protein>
    <submittedName>
        <fullName evidence="2">Uncharacterized protein</fullName>
    </submittedName>
</protein>
<dbReference type="EMBL" id="CADCUW010000577">
    <property type="protein sequence ID" value="CAA9449938.1"/>
    <property type="molecule type" value="Genomic_DNA"/>
</dbReference>
<evidence type="ECO:0000313" key="2">
    <source>
        <dbReference type="EMBL" id="CAA9449938.1"/>
    </source>
</evidence>
<feature type="compositionally biased region" description="Basic and acidic residues" evidence="1">
    <location>
        <begin position="518"/>
        <end position="531"/>
    </location>
</feature>
<organism evidence="2">
    <name type="scientific">uncultured Rubrobacteraceae bacterium</name>
    <dbReference type="NCBI Taxonomy" id="349277"/>
    <lineage>
        <taxon>Bacteria</taxon>
        <taxon>Bacillati</taxon>
        <taxon>Actinomycetota</taxon>
        <taxon>Rubrobacteria</taxon>
        <taxon>Rubrobacterales</taxon>
        <taxon>Rubrobacteraceae</taxon>
        <taxon>environmental samples</taxon>
    </lineage>
</organism>
<proteinExistence type="predicted"/>
<feature type="region of interest" description="Disordered" evidence="1">
    <location>
        <begin position="512"/>
        <end position="531"/>
    </location>
</feature>
<feature type="compositionally biased region" description="Basic and acidic residues" evidence="1">
    <location>
        <begin position="220"/>
        <end position="237"/>
    </location>
</feature>
<evidence type="ECO:0000256" key="1">
    <source>
        <dbReference type="SAM" id="MobiDB-lite"/>
    </source>
</evidence>
<feature type="compositionally biased region" description="Basic and acidic residues" evidence="1">
    <location>
        <begin position="194"/>
        <end position="204"/>
    </location>
</feature>